<protein>
    <submittedName>
        <fullName evidence="2">Uncharacterized protein</fullName>
    </submittedName>
</protein>
<accession>A0A0F5GK53</accession>
<dbReference type="EMBL" id="CP024141">
    <property type="protein sequence ID" value="AUK01260.1"/>
    <property type="molecule type" value="Genomic_DNA"/>
</dbReference>
<dbReference type="Proteomes" id="UP000197270">
    <property type="component" value="Unassembled WGS sequence"/>
</dbReference>
<dbReference type="Proteomes" id="UP000256244">
    <property type="component" value="Chromosome"/>
</dbReference>
<reference evidence="2 6" key="3">
    <citation type="submission" date="2018-08" db="EMBL/GenBank/DDBJ databases">
        <title>Complete genome sequencing and genomic characterization of five Escherichia coli strains co-producing MCR-1 and ESBLs from different origins in China.</title>
        <authorList>
            <person name="Bai L."/>
        </authorList>
    </citation>
    <scope>NUCLEOTIDE SEQUENCE [LARGE SCALE GENOMIC DNA]</scope>
    <source>
        <strain evidence="6">cq9</strain>
        <strain evidence="2">Cq9</strain>
    </source>
</reference>
<name>A0A0F5GK53_ECOLX</name>
<dbReference type="Proteomes" id="UP000234238">
    <property type="component" value="Chromosome"/>
</dbReference>
<dbReference type="AlphaFoldDB" id="A0A0F5GK53"/>
<reference evidence="1 5" key="2">
    <citation type="submission" date="2017-10" db="EMBL/GenBank/DDBJ databases">
        <title>mcr-1 positive E.coli isolates in China.</title>
        <authorList>
            <person name="Li B."/>
            <person name="Wang X."/>
        </authorList>
    </citation>
    <scope>NUCLEOTIDE SEQUENCE [LARGE SCALE GENOMIC DNA]</scope>
    <source>
        <strain evidence="1 5">14EC029</strain>
    </source>
</reference>
<dbReference type="EMBL" id="NHTF01000053">
    <property type="protein sequence ID" value="OWW54411.1"/>
    <property type="molecule type" value="Genomic_DNA"/>
</dbReference>
<evidence type="ECO:0000313" key="2">
    <source>
        <dbReference type="EMBL" id="AXO09768.1"/>
    </source>
</evidence>
<evidence type="ECO:0000313" key="3">
    <source>
        <dbReference type="EMBL" id="OWW54411.1"/>
    </source>
</evidence>
<proteinExistence type="predicted"/>
<evidence type="ECO:0000313" key="4">
    <source>
        <dbReference type="Proteomes" id="UP000197270"/>
    </source>
</evidence>
<reference evidence="3 4" key="1">
    <citation type="submission" date="2017-05" db="EMBL/GenBank/DDBJ databases">
        <title>Sequencing of Escherichia coli that cause persistent and transient Mastitis.</title>
        <authorList>
            <person name="Thacker T.C."/>
            <person name="Lippolis J.D."/>
            <person name="Brunelle B.W."/>
            <person name="Casey T.A."/>
            <person name="Reinhardt T.A."/>
            <person name="Sacco R.E."/>
            <person name="Holman D.B."/>
        </authorList>
    </citation>
    <scope>NUCLEOTIDE SEQUENCE [LARGE SCALE GENOMIC DNA]</scope>
    <source>
        <strain evidence="3 4">ECA-B</strain>
    </source>
</reference>
<evidence type="ECO:0000313" key="1">
    <source>
        <dbReference type="EMBL" id="AUK01260.1"/>
    </source>
</evidence>
<sequence length="66" mass="8050">MPDKNTAQPVLLWTNNHGYLQAWKSRPIKRDYDHILKTLLTNYLQAYNINRRCMWHLLMIKAHRML</sequence>
<gene>
    <name evidence="3" type="ORF">CCS08_16380</name>
    <name evidence="1" type="ORF">CR538_13020</name>
    <name evidence="2" type="ORF">DS732_13025</name>
</gene>
<evidence type="ECO:0000313" key="6">
    <source>
        <dbReference type="Proteomes" id="UP000256244"/>
    </source>
</evidence>
<dbReference type="EMBL" id="CP031546">
    <property type="protein sequence ID" value="AXO09768.1"/>
    <property type="molecule type" value="Genomic_DNA"/>
</dbReference>
<evidence type="ECO:0000313" key="5">
    <source>
        <dbReference type="Proteomes" id="UP000234238"/>
    </source>
</evidence>
<organism evidence="2 6">
    <name type="scientific">Escherichia coli</name>
    <dbReference type="NCBI Taxonomy" id="562"/>
    <lineage>
        <taxon>Bacteria</taxon>
        <taxon>Pseudomonadati</taxon>
        <taxon>Pseudomonadota</taxon>
        <taxon>Gammaproteobacteria</taxon>
        <taxon>Enterobacterales</taxon>
        <taxon>Enterobacteriaceae</taxon>
        <taxon>Escherichia</taxon>
    </lineage>
</organism>